<evidence type="ECO:0000313" key="5">
    <source>
        <dbReference type="Proteomes" id="UP000254626"/>
    </source>
</evidence>
<dbReference type="Gene3D" id="3.30.70.100">
    <property type="match status" value="1"/>
</dbReference>
<dbReference type="SUPFAM" id="SSF54909">
    <property type="entry name" value="Dimeric alpha+beta barrel"/>
    <property type="match status" value="1"/>
</dbReference>
<keyword evidence="4" id="KW-1185">Reference proteome</keyword>
<reference evidence="4" key="1">
    <citation type="submission" date="2015-12" db="EMBL/GenBank/DDBJ databases">
        <title>FDA dAtabase for Regulatory Grade micrObial Sequences (FDA-ARGOS): Supporting development and validation of Infectious Disease Dx tests.</title>
        <authorList>
            <person name="Hoffmann M."/>
            <person name="Allard M."/>
            <person name="Evans P."/>
            <person name="Brown E."/>
            <person name="Tallon L.J."/>
            <person name="Sadzewicz L."/>
            <person name="Sengamalay N."/>
            <person name="Ott S."/>
            <person name="Godinez A."/>
            <person name="Nagaraj S."/>
            <person name="Vyas G."/>
            <person name="Aluvathingal J."/>
            <person name="Nadendla S."/>
            <person name="Geyer C."/>
            <person name="Sichtig H."/>
        </authorList>
    </citation>
    <scope>NUCLEOTIDE SEQUENCE [LARGE SCALE GENOMIC DNA]</scope>
    <source>
        <strain evidence="4">ATCC 33809</strain>
    </source>
</reference>
<dbReference type="InterPro" id="IPR011008">
    <property type="entry name" value="Dimeric_a/b-barrel"/>
</dbReference>
<dbReference type="Proteomes" id="UP000254626">
    <property type="component" value="Unassembled WGS sequence"/>
</dbReference>
<proteinExistence type="predicted"/>
<dbReference type="PANTHER" id="PTHR37811:SF2">
    <property type="entry name" value="ABM DOMAIN-CONTAINING PROTEIN"/>
    <property type="match status" value="1"/>
</dbReference>
<evidence type="ECO:0000313" key="4">
    <source>
        <dbReference type="Proteomes" id="UP000057088"/>
    </source>
</evidence>
<dbReference type="GeneID" id="29385969"/>
<dbReference type="RefSeq" id="WP_061056614.1">
    <property type="nucleotide sequence ID" value="NZ_CABLBX010000003.1"/>
</dbReference>
<protein>
    <submittedName>
        <fullName evidence="3">Antibiotic biosynthesis monooxygenase</fullName>
    </submittedName>
</protein>
<dbReference type="Proteomes" id="UP000057088">
    <property type="component" value="Chromosome 2"/>
</dbReference>
<keyword evidence="3" id="KW-0560">Oxidoreductase</keyword>
<sequence>MIAVLFEAHAASDKKERYFELAAILKPLLSEIEGFISIERFQSTTDPDKFISLSWWENEAAIQHWKHNVHHQMAQDEGKRDLFSSYTINVLTSVREYRSL</sequence>
<evidence type="ECO:0000259" key="1">
    <source>
        <dbReference type="PROSITE" id="PS51725"/>
    </source>
</evidence>
<name>A0AAX2LNP6_VIBFL</name>
<keyword evidence="3" id="KW-0503">Monooxygenase</keyword>
<dbReference type="GO" id="GO:0004497">
    <property type="term" value="F:monooxygenase activity"/>
    <property type="evidence" value="ECO:0007669"/>
    <property type="project" value="UniProtKB-KW"/>
</dbReference>
<dbReference type="KEGG" id="vfl:AL536_14660"/>
<dbReference type="EMBL" id="CP014035">
    <property type="protein sequence ID" value="AMF94690.1"/>
    <property type="molecule type" value="Genomic_DNA"/>
</dbReference>
<dbReference type="PANTHER" id="PTHR37811">
    <property type="entry name" value="BLL5343 PROTEIN"/>
    <property type="match status" value="1"/>
</dbReference>
<feature type="domain" description="ABM" evidence="1">
    <location>
        <begin position="2"/>
        <end position="91"/>
    </location>
</feature>
<organism evidence="3 5">
    <name type="scientific">Vibrio fluvialis</name>
    <dbReference type="NCBI Taxonomy" id="676"/>
    <lineage>
        <taxon>Bacteria</taxon>
        <taxon>Pseudomonadati</taxon>
        <taxon>Pseudomonadota</taxon>
        <taxon>Gammaproteobacteria</taxon>
        <taxon>Vibrionales</taxon>
        <taxon>Vibrionaceae</taxon>
        <taxon>Vibrio</taxon>
    </lineage>
</organism>
<reference evidence="3 5" key="3">
    <citation type="submission" date="2018-06" db="EMBL/GenBank/DDBJ databases">
        <authorList>
            <consortium name="Pathogen Informatics"/>
            <person name="Doyle S."/>
        </authorList>
    </citation>
    <scope>NUCLEOTIDE SEQUENCE [LARGE SCALE GENOMIC DNA]</scope>
    <source>
        <strain evidence="3 5">NCTC11327</strain>
    </source>
</reference>
<accession>A0AAX2LNP6</accession>
<dbReference type="AlphaFoldDB" id="A0AAX2LNP6"/>
<dbReference type="Pfam" id="PF03992">
    <property type="entry name" value="ABM"/>
    <property type="match status" value="1"/>
</dbReference>
<dbReference type="EMBL" id="UHIP01000001">
    <property type="protein sequence ID" value="SUP25194.1"/>
    <property type="molecule type" value="Genomic_DNA"/>
</dbReference>
<reference evidence="2" key="2">
    <citation type="submission" date="2018-01" db="EMBL/GenBank/DDBJ databases">
        <title>FDA dAtabase for Regulatory Grade micrObial Sequences (FDA-ARGOS): Supporting development and validation of Infectious Disease Dx tests.</title>
        <authorList>
            <person name="Hoffmann M."/>
            <person name="Allard M."/>
            <person name="Evans P."/>
            <person name="Brown E."/>
            <person name="Tallon L."/>
            <person name="Sadzewicz L."/>
            <person name="Sengamalay N."/>
            <person name="Ott S."/>
            <person name="Godinez A."/>
            <person name="Nagaraj S."/>
            <person name="Vyas G."/>
            <person name="Aluvathingal J."/>
            <person name="Nadendla S."/>
            <person name="Geyer C."/>
            <person name="Sichtig H."/>
        </authorList>
    </citation>
    <scope>NUCLEOTIDE SEQUENCE</scope>
    <source>
        <strain evidence="2">ATCC 33809</strain>
    </source>
</reference>
<evidence type="ECO:0000313" key="2">
    <source>
        <dbReference type="EMBL" id="AMF94690.1"/>
    </source>
</evidence>
<evidence type="ECO:0000313" key="3">
    <source>
        <dbReference type="EMBL" id="SUP25194.1"/>
    </source>
</evidence>
<dbReference type="InterPro" id="IPR052936">
    <property type="entry name" value="Jasmonate_Hydroxylase-like"/>
</dbReference>
<gene>
    <name evidence="3" type="primary">yqjZ</name>
    <name evidence="2" type="ORF">AL536_14660</name>
    <name evidence="3" type="ORF">NCTC11327_01679</name>
</gene>
<dbReference type="InterPro" id="IPR007138">
    <property type="entry name" value="ABM_dom"/>
</dbReference>
<dbReference type="PROSITE" id="PS51725">
    <property type="entry name" value="ABM"/>
    <property type="match status" value="1"/>
</dbReference>